<evidence type="ECO:0000313" key="3">
    <source>
        <dbReference type="Proteomes" id="UP001285441"/>
    </source>
</evidence>
<dbReference type="EMBL" id="JAULSW010000008">
    <property type="protein sequence ID" value="KAK3372122.1"/>
    <property type="molecule type" value="Genomic_DNA"/>
</dbReference>
<sequence>MASQGTDARQSRFSWTDHNLKVTPVAYSSYSPSSFRSRLLRATRLSDLSDLDVQAFLLDCPLTQHLDDAEYDTSMSPLTEITSTAHQSPRRHSGNDADQFNDVYNLFPSYKTPAAVRGSWPRRMKSQDSSFNRADTLRPDSPTRGSFDITEFTKQWQDRLCKRGTGGPNLRSGPKRMVKTGHFVPLVKPQMAEFCIIVEPVTPQGPEVFLGPDLWAAGPFLPSPPRTPSPLEAEFLDSDTLPFEASPPSSPDSRGPSSRKSDRRSKESLWTNYN</sequence>
<evidence type="ECO:0000313" key="2">
    <source>
        <dbReference type="EMBL" id="KAK3372122.1"/>
    </source>
</evidence>
<feature type="region of interest" description="Disordered" evidence="1">
    <location>
        <begin position="118"/>
        <end position="147"/>
    </location>
</feature>
<reference evidence="2" key="2">
    <citation type="submission" date="2023-06" db="EMBL/GenBank/DDBJ databases">
        <authorList>
            <consortium name="Lawrence Berkeley National Laboratory"/>
            <person name="Haridas S."/>
            <person name="Hensen N."/>
            <person name="Bonometti L."/>
            <person name="Westerberg I."/>
            <person name="Brannstrom I.O."/>
            <person name="Guillou S."/>
            <person name="Cros-Aarteil S."/>
            <person name="Calhoun S."/>
            <person name="Kuo A."/>
            <person name="Mondo S."/>
            <person name="Pangilinan J."/>
            <person name="Riley R."/>
            <person name="LaButti K."/>
            <person name="Andreopoulos B."/>
            <person name="Lipzen A."/>
            <person name="Chen C."/>
            <person name="Yanf M."/>
            <person name="Daum C."/>
            <person name="Ng V."/>
            <person name="Clum A."/>
            <person name="Steindorff A."/>
            <person name="Ohm R."/>
            <person name="Martin F."/>
            <person name="Silar P."/>
            <person name="Natvig D."/>
            <person name="Lalanne C."/>
            <person name="Gautier V."/>
            <person name="Ament-velasquez S.L."/>
            <person name="Kruys A."/>
            <person name="Hutchinson M.I."/>
            <person name="Powell A.J."/>
            <person name="Barry K."/>
            <person name="Miller A.N."/>
            <person name="Grigoriev I.V."/>
            <person name="Debuchy R."/>
            <person name="Gladieux P."/>
            <person name="Thoren M.H."/>
            <person name="Johannesson H."/>
        </authorList>
    </citation>
    <scope>NUCLEOTIDE SEQUENCE</scope>
    <source>
        <strain evidence="2">CBS 232.78</strain>
    </source>
</reference>
<proteinExistence type="predicted"/>
<gene>
    <name evidence="2" type="ORF">B0H63DRAFT_526983</name>
</gene>
<comment type="caution">
    <text evidence="2">The sequence shown here is derived from an EMBL/GenBank/DDBJ whole genome shotgun (WGS) entry which is preliminary data.</text>
</comment>
<organism evidence="2 3">
    <name type="scientific">Podospora didyma</name>
    <dbReference type="NCBI Taxonomy" id="330526"/>
    <lineage>
        <taxon>Eukaryota</taxon>
        <taxon>Fungi</taxon>
        <taxon>Dikarya</taxon>
        <taxon>Ascomycota</taxon>
        <taxon>Pezizomycotina</taxon>
        <taxon>Sordariomycetes</taxon>
        <taxon>Sordariomycetidae</taxon>
        <taxon>Sordariales</taxon>
        <taxon>Podosporaceae</taxon>
        <taxon>Podospora</taxon>
    </lineage>
</organism>
<evidence type="ECO:0000256" key="1">
    <source>
        <dbReference type="SAM" id="MobiDB-lite"/>
    </source>
</evidence>
<dbReference type="AlphaFoldDB" id="A0AAE0K9Q3"/>
<protein>
    <submittedName>
        <fullName evidence="2">Uncharacterized protein</fullName>
    </submittedName>
</protein>
<name>A0AAE0K9Q3_9PEZI</name>
<keyword evidence="3" id="KW-1185">Reference proteome</keyword>
<reference evidence="2" key="1">
    <citation type="journal article" date="2023" name="Mol. Phylogenet. Evol.">
        <title>Genome-scale phylogeny and comparative genomics of the fungal order Sordariales.</title>
        <authorList>
            <person name="Hensen N."/>
            <person name="Bonometti L."/>
            <person name="Westerberg I."/>
            <person name="Brannstrom I.O."/>
            <person name="Guillou S."/>
            <person name="Cros-Aarteil S."/>
            <person name="Calhoun S."/>
            <person name="Haridas S."/>
            <person name="Kuo A."/>
            <person name="Mondo S."/>
            <person name="Pangilinan J."/>
            <person name="Riley R."/>
            <person name="LaButti K."/>
            <person name="Andreopoulos B."/>
            <person name="Lipzen A."/>
            <person name="Chen C."/>
            <person name="Yan M."/>
            <person name="Daum C."/>
            <person name="Ng V."/>
            <person name="Clum A."/>
            <person name="Steindorff A."/>
            <person name="Ohm R.A."/>
            <person name="Martin F."/>
            <person name="Silar P."/>
            <person name="Natvig D.O."/>
            <person name="Lalanne C."/>
            <person name="Gautier V."/>
            <person name="Ament-Velasquez S.L."/>
            <person name="Kruys A."/>
            <person name="Hutchinson M.I."/>
            <person name="Powell A.J."/>
            <person name="Barry K."/>
            <person name="Miller A.N."/>
            <person name="Grigoriev I.V."/>
            <person name="Debuchy R."/>
            <person name="Gladieux P."/>
            <person name="Hiltunen Thoren M."/>
            <person name="Johannesson H."/>
        </authorList>
    </citation>
    <scope>NUCLEOTIDE SEQUENCE</scope>
    <source>
        <strain evidence="2">CBS 232.78</strain>
    </source>
</reference>
<accession>A0AAE0K9Q3</accession>
<feature type="region of interest" description="Disordered" evidence="1">
    <location>
        <begin position="221"/>
        <end position="274"/>
    </location>
</feature>
<dbReference type="Proteomes" id="UP001285441">
    <property type="component" value="Unassembled WGS sequence"/>
</dbReference>